<name>A0ACC2QF11_9NEOP</name>
<proteinExistence type="predicted"/>
<dbReference type="EMBL" id="CM056797">
    <property type="protein sequence ID" value="KAJ8713001.1"/>
    <property type="molecule type" value="Genomic_DNA"/>
</dbReference>
<comment type="caution">
    <text evidence="1">The sequence shown here is derived from an EMBL/GenBank/DDBJ whole genome shotgun (WGS) entry which is preliminary data.</text>
</comment>
<reference evidence="1" key="1">
    <citation type="submission" date="2023-03" db="EMBL/GenBank/DDBJ databases">
        <title>Chromosome-level genomes of two armyworms, Mythimna separata and Mythimna loreyi, provide insights into the biosynthesis and reception of sex pheromones.</title>
        <authorList>
            <person name="Zhao H."/>
        </authorList>
    </citation>
    <scope>NUCLEOTIDE SEQUENCE</scope>
    <source>
        <strain evidence="1">BeijingLab</strain>
    </source>
</reference>
<accession>A0ACC2QF11</accession>
<sequence>MEDTECISRFFNEEENLRAVSPQTLQQPCSPSKSLDASQDLSQTSIESEEFSLSQLTIDEQEPIDIQPFFNITPRQMPVSPHYVIERVFFKPLGNVNSNNFPNQNFGENLQALHEGFF</sequence>
<protein>
    <submittedName>
        <fullName evidence="1">Uncharacterized protein</fullName>
    </submittedName>
</protein>
<evidence type="ECO:0000313" key="2">
    <source>
        <dbReference type="Proteomes" id="UP001231649"/>
    </source>
</evidence>
<dbReference type="Proteomes" id="UP001231649">
    <property type="component" value="Chromosome 21"/>
</dbReference>
<gene>
    <name evidence="1" type="ORF">PYW08_008305</name>
</gene>
<evidence type="ECO:0000313" key="1">
    <source>
        <dbReference type="EMBL" id="KAJ8713001.1"/>
    </source>
</evidence>
<keyword evidence="2" id="KW-1185">Reference proteome</keyword>
<organism evidence="1 2">
    <name type="scientific">Mythimna loreyi</name>
    <dbReference type="NCBI Taxonomy" id="667449"/>
    <lineage>
        <taxon>Eukaryota</taxon>
        <taxon>Metazoa</taxon>
        <taxon>Ecdysozoa</taxon>
        <taxon>Arthropoda</taxon>
        <taxon>Hexapoda</taxon>
        <taxon>Insecta</taxon>
        <taxon>Pterygota</taxon>
        <taxon>Neoptera</taxon>
        <taxon>Endopterygota</taxon>
        <taxon>Lepidoptera</taxon>
        <taxon>Glossata</taxon>
        <taxon>Ditrysia</taxon>
        <taxon>Noctuoidea</taxon>
        <taxon>Noctuidae</taxon>
        <taxon>Noctuinae</taxon>
        <taxon>Hadenini</taxon>
        <taxon>Mythimna</taxon>
    </lineage>
</organism>